<evidence type="ECO:0000256" key="2">
    <source>
        <dbReference type="ARBA" id="ARBA00023002"/>
    </source>
</evidence>
<dbReference type="GO" id="GO:0016491">
    <property type="term" value="F:oxidoreductase activity"/>
    <property type="evidence" value="ECO:0007669"/>
    <property type="project" value="UniProtKB-KW"/>
</dbReference>
<dbReference type="InterPro" id="IPR002347">
    <property type="entry name" value="SDR_fam"/>
</dbReference>
<accession>A0A2K0TSR4</accession>
<gene>
    <name evidence="3" type="ORF">THARTR1_10323</name>
</gene>
<protein>
    <submittedName>
        <fullName evidence="3">Uncharacterized protein</fullName>
    </submittedName>
</protein>
<proteinExistence type="inferred from homology"/>
<evidence type="ECO:0000256" key="1">
    <source>
        <dbReference type="ARBA" id="ARBA00006484"/>
    </source>
</evidence>
<dbReference type="EMBL" id="MTYI01000231">
    <property type="protein sequence ID" value="PNP48562.1"/>
    <property type="molecule type" value="Genomic_DNA"/>
</dbReference>
<dbReference type="SUPFAM" id="SSF51735">
    <property type="entry name" value="NAD(P)-binding Rossmann-fold domains"/>
    <property type="match status" value="1"/>
</dbReference>
<dbReference type="OrthoDB" id="5840532at2759"/>
<organism evidence="3 4">
    <name type="scientific">Trichoderma harzianum</name>
    <name type="common">Hypocrea lixii</name>
    <dbReference type="NCBI Taxonomy" id="5544"/>
    <lineage>
        <taxon>Eukaryota</taxon>
        <taxon>Fungi</taxon>
        <taxon>Dikarya</taxon>
        <taxon>Ascomycota</taxon>
        <taxon>Pezizomycotina</taxon>
        <taxon>Sordariomycetes</taxon>
        <taxon>Hypocreomycetidae</taxon>
        <taxon>Hypocreales</taxon>
        <taxon>Hypocreaceae</taxon>
        <taxon>Trichoderma</taxon>
    </lineage>
</organism>
<dbReference type="PANTHER" id="PTHR43669">
    <property type="entry name" value="5-KETO-D-GLUCONATE 5-REDUCTASE"/>
    <property type="match status" value="1"/>
</dbReference>
<dbReference type="AlphaFoldDB" id="A0A2K0TSR4"/>
<evidence type="ECO:0000313" key="3">
    <source>
        <dbReference type="EMBL" id="PNP48562.1"/>
    </source>
</evidence>
<dbReference type="Gene3D" id="3.40.50.720">
    <property type="entry name" value="NAD(P)-binding Rossmann-like Domain"/>
    <property type="match status" value="1"/>
</dbReference>
<comment type="caution">
    <text evidence="3">The sequence shown here is derived from an EMBL/GenBank/DDBJ whole genome shotgun (WGS) entry which is preliminary data.</text>
</comment>
<reference evidence="3 4" key="1">
    <citation type="submission" date="2017-02" db="EMBL/GenBank/DDBJ databases">
        <title>Genomes of Trichoderma spp. with biocontrol activity.</title>
        <authorList>
            <person name="Gardiner D."/>
            <person name="Kazan K."/>
            <person name="Vos C."/>
            <person name="Harvey P."/>
        </authorList>
    </citation>
    <scope>NUCLEOTIDE SEQUENCE [LARGE SCALE GENOMIC DNA]</scope>
    <source>
        <strain evidence="3 4">Tr1</strain>
    </source>
</reference>
<comment type="similarity">
    <text evidence="1">Belongs to the short-chain dehydrogenases/reductases (SDR) family.</text>
</comment>
<evidence type="ECO:0000313" key="4">
    <source>
        <dbReference type="Proteomes" id="UP000236290"/>
    </source>
</evidence>
<keyword evidence="2" id="KW-0560">Oxidoreductase</keyword>
<dbReference type="Pfam" id="PF00106">
    <property type="entry name" value="adh_short"/>
    <property type="match status" value="1"/>
</dbReference>
<name>A0A2K0TSR4_TRIHA</name>
<dbReference type="PANTHER" id="PTHR43669:SF3">
    <property type="entry name" value="ALCOHOL DEHYDROGENASE, PUTATIVE (AFU_ORTHOLOGUE AFUA_3G03445)-RELATED"/>
    <property type="match status" value="1"/>
</dbReference>
<dbReference type="InterPro" id="IPR036291">
    <property type="entry name" value="NAD(P)-bd_dom_sf"/>
</dbReference>
<dbReference type="Proteomes" id="UP000236290">
    <property type="component" value="Unassembled WGS sequence"/>
</dbReference>
<sequence>MLTANNILGIGKATAFAFAKYGSPQVAIADVDAATLKQTAQELKDLYPNIEVLPIEFDAANADSTVKAVETAASKFGRIDHAVNNVGTPGPLAPSISVSKNDFKSLIDINLTSMWIAQREQIKIMLKQEPVQQECVASLGTLTRQ</sequence>